<accession>A0A151A4F1</accession>
<dbReference type="InterPro" id="IPR016032">
    <property type="entry name" value="Sig_transdc_resp-reg_C-effctor"/>
</dbReference>
<dbReference type="EMBL" id="LUGM01000002">
    <property type="protein sequence ID" value="KYH14197.1"/>
    <property type="molecule type" value="Genomic_DNA"/>
</dbReference>
<evidence type="ECO:0000259" key="6">
    <source>
        <dbReference type="Pfam" id="PF04542"/>
    </source>
</evidence>
<dbReference type="InterPro" id="IPR007627">
    <property type="entry name" value="RNA_pol_sigma70_r2"/>
</dbReference>
<evidence type="ECO:0000256" key="2">
    <source>
        <dbReference type="ARBA" id="ARBA00021245"/>
    </source>
</evidence>
<protein>
    <recommendedName>
        <fullName evidence="2">RNA polymerase sigma factor SigS</fullName>
    </recommendedName>
</protein>
<dbReference type="NCBIfam" id="TIGR02937">
    <property type="entry name" value="sigma70-ECF"/>
    <property type="match status" value="1"/>
</dbReference>
<evidence type="ECO:0000256" key="5">
    <source>
        <dbReference type="ARBA" id="ARBA00024701"/>
    </source>
</evidence>
<evidence type="ECO:0000256" key="1">
    <source>
        <dbReference type="ARBA" id="ARBA00007788"/>
    </source>
</evidence>
<keyword evidence="3" id="KW-0805">Transcription regulation</keyword>
<reference evidence="7 8" key="1">
    <citation type="submission" date="2016-02" db="EMBL/GenBank/DDBJ databases">
        <title>Draft genome sequence of hydrocarbon degrading Staphylococcus saprophyticus Strain CNV2, isolated from crude-oil contaminated soil from Noonmati Oil Refinery, Guwahati, Assam, India.</title>
        <authorList>
            <person name="Mukherjee A."/>
            <person name="Chettri B."/>
            <person name="Langpoklakpam J."/>
            <person name="Singh A.K."/>
            <person name="Chattopadhyay D.J."/>
        </authorList>
    </citation>
    <scope>NUCLEOTIDE SEQUENCE [LARGE SCALE GENOMIC DNA]</scope>
    <source>
        <strain evidence="7 8">CNV2</strain>
    </source>
</reference>
<evidence type="ECO:0000256" key="4">
    <source>
        <dbReference type="ARBA" id="ARBA00023163"/>
    </source>
</evidence>
<dbReference type="RefSeq" id="WP_061854383.1">
    <property type="nucleotide sequence ID" value="NZ_LUGM01000002.1"/>
</dbReference>
<proteinExistence type="inferred from homology"/>
<dbReference type="GO" id="GO:0003677">
    <property type="term" value="F:DNA binding"/>
    <property type="evidence" value="ECO:0007669"/>
    <property type="project" value="InterPro"/>
</dbReference>
<dbReference type="Gene3D" id="1.10.1740.10">
    <property type="match status" value="1"/>
</dbReference>
<comment type="caution">
    <text evidence="7">The sequence shown here is derived from an EMBL/GenBank/DDBJ whole genome shotgun (WGS) entry which is preliminary data.</text>
</comment>
<dbReference type="GO" id="GO:0006352">
    <property type="term" value="P:DNA-templated transcription initiation"/>
    <property type="evidence" value="ECO:0007669"/>
    <property type="project" value="InterPro"/>
</dbReference>
<evidence type="ECO:0000256" key="3">
    <source>
        <dbReference type="ARBA" id="ARBA00023015"/>
    </source>
</evidence>
<evidence type="ECO:0000313" key="8">
    <source>
        <dbReference type="Proteomes" id="UP000075418"/>
    </source>
</evidence>
<dbReference type="AlphaFoldDB" id="A0A151A4F1"/>
<dbReference type="Proteomes" id="UP000075418">
    <property type="component" value="Unassembled WGS sequence"/>
</dbReference>
<dbReference type="InterPro" id="IPR014284">
    <property type="entry name" value="RNA_pol_sigma-70_dom"/>
</dbReference>
<dbReference type="GO" id="GO:0003700">
    <property type="term" value="F:DNA-binding transcription factor activity"/>
    <property type="evidence" value="ECO:0007669"/>
    <property type="project" value="InterPro"/>
</dbReference>
<feature type="domain" description="RNA polymerase sigma-70 region 2" evidence="6">
    <location>
        <begin position="8"/>
        <end position="75"/>
    </location>
</feature>
<comment type="similarity">
    <text evidence="1">Belongs to the sigma-70 factor family.</text>
</comment>
<keyword evidence="4" id="KW-0804">Transcription</keyword>
<gene>
    <name evidence="7" type="ORF">A0131_05320</name>
</gene>
<sequence>MLKKDELEQYQYIIHHLLHRYNITYDYDEFFQLLLIRLWQLIPRYNPTLSPSLSSYLYNRLRYYLFDLLRSADRRITTYDIAHTQIQSLDSINNTESQILLEQFLSILNPNEQRWMQLAYLGYKQYEIAHQMNRSLSSVKLYKKSVKDKFFSYLNCGKE</sequence>
<dbReference type="SUPFAM" id="SSF88946">
    <property type="entry name" value="Sigma2 domain of RNA polymerase sigma factors"/>
    <property type="match status" value="1"/>
</dbReference>
<comment type="function">
    <text evidence="5">Sigma factors are initiation factors that promote the attachment of RNA polymerase to specific initiation sites and are then released. Sigma-S contributes to the protection against external stress, thus playing a role in cellular fitness and survival.</text>
</comment>
<name>A0A151A4F1_9STAP</name>
<dbReference type="SUPFAM" id="SSF46894">
    <property type="entry name" value="C-terminal effector domain of the bipartite response regulators"/>
    <property type="match status" value="1"/>
</dbReference>
<evidence type="ECO:0000313" key="7">
    <source>
        <dbReference type="EMBL" id="KYH14197.1"/>
    </source>
</evidence>
<dbReference type="Pfam" id="PF04542">
    <property type="entry name" value="Sigma70_r2"/>
    <property type="match status" value="1"/>
</dbReference>
<organism evidence="7 8">
    <name type="scientific">Staphylococcus kloosii</name>
    <dbReference type="NCBI Taxonomy" id="29384"/>
    <lineage>
        <taxon>Bacteria</taxon>
        <taxon>Bacillati</taxon>
        <taxon>Bacillota</taxon>
        <taxon>Bacilli</taxon>
        <taxon>Bacillales</taxon>
        <taxon>Staphylococcaceae</taxon>
        <taxon>Staphylococcus</taxon>
    </lineage>
</organism>
<dbReference type="InterPro" id="IPR013325">
    <property type="entry name" value="RNA_pol_sigma_r2"/>
</dbReference>